<dbReference type="OrthoDB" id="7876887at2"/>
<gene>
    <name evidence="1" type="ORF">DL1_11865</name>
</gene>
<evidence type="ECO:0000313" key="1">
    <source>
        <dbReference type="EMBL" id="KEP68404.1"/>
    </source>
</evidence>
<dbReference type="Proteomes" id="UP000027725">
    <property type="component" value="Unassembled WGS sequence"/>
</dbReference>
<dbReference type="AlphaFoldDB" id="A0A074T9N8"/>
<keyword evidence="2" id="KW-1185">Reference proteome</keyword>
<evidence type="ECO:0000313" key="2">
    <source>
        <dbReference type="Proteomes" id="UP000027725"/>
    </source>
</evidence>
<reference evidence="1 2" key="1">
    <citation type="submission" date="2014-03" db="EMBL/GenBank/DDBJ databases">
        <title>The draft genome sequence of Thioclava dalianensis DLFJ1-1.</title>
        <authorList>
            <person name="Lai Q."/>
            <person name="Shao Z."/>
        </authorList>
    </citation>
    <scope>NUCLEOTIDE SEQUENCE [LARGE SCALE GENOMIC DNA]</scope>
    <source>
        <strain evidence="1 2">DLFJ1-1</strain>
    </source>
</reference>
<protein>
    <submittedName>
        <fullName evidence="1">Uncharacterized protein</fullName>
    </submittedName>
</protein>
<accession>A0A074T9N8</accession>
<organism evidence="1 2">
    <name type="scientific">Thioclava dalianensis</name>
    <dbReference type="NCBI Taxonomy" id="1185766"/>
    <lineage>
        <taxon>Bacteria</taxon>
        <taxon>Pseudomonadati</taxon>
        <taxon>Pseudomonadota</taxon>
        <taxon>Alphaproteobacteria</taxon>
        <taxon>Rhodobacterales</taxon>
        <taxon>Paracoccaceae</taxon>
        <taxon>Thioclava</taxon>
    </lineage>
</organism>
<sequence length="79" mass="8345">MGSIDKIAVSGRADLPVGDCVATVLEGEGAVQVVWARFLDAAEPAKKLWNDFPGPDMPAQLRVLADALELALARRDGAQ</sequence>
<name>A0A074T9N8_9RHOB</name>
<comment type="caution">
    <text evidence="1">The sequence shown here is derived from an EMBL/GenBank/DDBJ whole genome shotgun (WGS) entry which is preliminary data.</text>
</comment>
<dbReference type="STRING" id="1185766.SAMN05216224_10837"/>
<proteinExistence type="predicted"/>
<dbReference type="RefSeq" id="WP_051693647.1">
    <property type="nucleotide sequence ID" value="NZ_FOVB01000008.1"/>
</dbReference>
<dbReference type="EMBL" id="JHEH01000033">
    <property type="protein sequence ID" value="KEP68404.1"/>
    <property type="molecule type" value="Genomic_DNA"/>
</dbReference>